<dbReference type="PROSITE" id="PS51683">
    <property type="entry name" value="SAM_OMT_II"/>
    <property type="match status" value="1"/>
</dbReference>
<dbReference type="GO" id="GO:0008171">
    <property type="term" value="F:O-methyltransferase activity"/>
    <property type="evidence" value="ECO:0007669"/>
    <property type="project" value="InterPro"/>
</dbReference>
<dbReference type="EMBL" id="VXLC01000004">
    <property type="protein sequence ID" value="KAA8888611.1"/>
    <property type="molecule type" value="Genomic_DNA"/>
</dbReference>
<dbReference type="Gene3D" id="3.40.50.150">
    <property type="entry name" value="Vaccinia Virus protein VP39"/>
    <property type="match status" value="1"/>
</dbReference>
<keyword evidence="1 8" id="KW-0489">Methyltransferase</keyword>
<dbReference type="PIRSF" id="PIRSF005739">
    <property type="entry name" value="O-mtase"/>
    <property type="match status" value="1"/>
</dbReference>
<keyword evidence="2 8" id="KW-0808">Transferase</keyword>
<dbReference type="InterPro" id="IPR029063">
    <property type="entry name" value="SAM-dependent_MTases_sf"/>
</dbReference>
<dbReference type="AlphaFoldDB" id="A0A5N0EMH2"/>
<keyword evidence="3" id="KW-0949">S-adenosyl-L-methionine</keyword>
<dbReference type="GO" id="GO:0032259">
    <property type="term" value="P:methylation"/>
    <property type="evidence" value="ECO:0007669"/>
    <property type="project" value="UniProtKB-KW"/>
</dbReference>
<accession>A0A5N0EMH2</accession>
<dbReference type="PANTHER" id="PTHR43712">
    <property type="entry name" value="PUTATIVE (AFU_ORTHOLOGUE AFUA_4G14580)-RELATED"/>
    <property type="match status" value="1"/>
</dbReference>
<proteinExistence type="predicted"/>
<feature type="region of interest" description="Disordered" evidence="5">
    <location>
        <begin position="1"/>
        <end position="27"/>
    </location>
</feature>
<evidence type="ECO:0000256" key="4">
    <source>
        <dbReference type="PIRSR" id="PIRSR005739-1"/>
    </source>
</evidence>
<dbReference type="InterPro" id="IPR036390">
    <property type="entry name" value="WH_DNA-bd_sf"/>
</dbReference>
<dbReference type="SUPFAM" id="SSF46785">
    <property type="entry name" value="Winged helix' DNA-binding domain"/>
    <property type="match status" value="1"/>
</dbReference>
<evidence type="ECO:0000256" key="3">
    <source>
        <dbReference type="ARBA" id="ARBA00022691"/>
    </source>
</evidence>
<dbReference type="Pfam" id="PF08100">
    <property type="entry name" value="Dimerisation"/>
    <property type="match status" value="1"/>
</dbReference>
<comment type="caution">
    <text evidence="8">The sequence shown here is derived from an EMBL/GenBank/DDBJ whole genome shotgun (WGS) entry which is preliminary data.</text>
</comment>
<dbReference type="SUPFAM" id="SSF53335">
    <property type="entry name" value="S-adenosyl-L-methionine-dependent methyltransferases"/>
    <property type="match status" value="1"/>
</dbReference>
<protein>
    <submittedName>
        <fullName evidence="8">Methyltransferase</fullName>
    </submittedName>
</protein>
<dbReference type="RefSeq" id="WP_150402776.1">
    <property type="nucleotide sequence ID" value="NZ_JBHJYQ010000007.1"/>
</dbReference>
<gene>
    <name evidence="8" type="ORF">F3087_16600</name>
</gene>
<evidence type="ECO:0000259" key="7">
    <source>
        <dbReference type="Pfam" id="PF08100"/>
    </source>
</evidence>
<evidence type="ECO:0000313" key="9">
    <source>
        <dbReference type="Proteomes" id="UP000323876"/>
    </source>
</evidence>
<evidence type="ECO:0000256" key="2">
    <source>
        <dbReference type="ARBA" id="ARBA00022679"/>
    </source>
</evidence>
<dbReference type="PANTHER" id="PTHR43712:SF2">
    <property type="entry name" value="O-METHYLTRANSFERASE CICE"/>
    <property type="match status" value="1"/>
</dbReference>
<evidence type="ECO:0000256" key="5">
    <source>
        <dbReference type="SAM" id="MobiDB-lite"/>
    </source>
</evidence>
<dbReference type="GO" id="GO:0046983">
    <property type="term" value="F:protein dimerization activity"/>
    <property type="evidence" value="ECO:0007669"/>
    <property type="project" value="InterPro"/>
</dbReference>
<dbReference type="Proteomes" id="UP000323876">
    <property type="component" value="Unassembled WGS sequence"/>
</dbReference>
<sequence>MAQPKSPTDDRASTPDPTAPDVLDPAPGNGDLRRELLLMKAFQSRIAGPVLRRFADPQQILETGMGFWPSRVVLTAVELGVFTELAVRPLSQQELLDRLNWHPRAAGPFLNALVDMSLLRRDRAGRYTNSRQAALFLDRAKPSYIGGLMELSSTRLYDLWSGLGDLLRTGNPGAEEEQGESEFFSTLYGDQTALRKFLAGMTGISTGEAMLIAARFPWKRFRTFLDVGAAQGALPVRVALTHSHISGVSYDLPAVQPIFEEYVESFGLGDRIRFTSGDMFAGPLPSADVISFGHVLHGYSETVRRELIAKAYAAVPPGGALLVYDAMTDPGRKQNLISSLSSLNIMLEMREGFEATTTQCADWFREAGFVNIKKRHLIGPTSMVYGRKPGSLSRSNDGY</sequence>
<dbReference type="InterPro" id="IPR036388">
    <property type="entry name" value="WH-like_DNA-bd_sf"/>
</dbReference>
<feature type="domain" description="O-methyltransferase C-terminal" evidence="6">
    <location>
        <begin position="160"/>
        <end position="369"/>
    </location>
</feature>
<dbReference type="Gene3D" id="1.10.10.10">
    <property type="entry name" value="Winged helix-like DNA-binding domain superfamily/Winged helix DNA-binding domain"/>
    <property type="match status" value="1"/>
</dbReference>
<dbReference type="InterPro" id="IPR001077">
    <property type="entry name" value="COMT_C"/>
</dbReference>
<name>A0A5N0EMH2_9NOCA</name>
<feature type="domain" description="O-methyltransferase dimerisation" evidence="7">
    <location>
        <begin position="65"/>
        <end position="138"/>
    </location>
</feature>
<evidence type="ECO:0000256" key="1">
    <source>
        <dbReference type="ARBA" id="ARBA00022603"/>
    </source>
</evidence>
<dbReference type="InterPro" id="IPR012967">
    <property type="entry name" value="COMT_dimerisation"/>
</dbReference>
<dbReference type="InterPro" id="IPR016461">
    <property type="entry name" value="COMT-like"/>
</dbReference>
<dbReference type="OrthoDB" id="582216at2"/>
<keyword evidence="9" id="KW-1185">Reference proteome</keyword>
<reference evidence="8 9" key="1">
    <citation type="submission" date="2019-09" db="EMBL/GenBank/DDBJ databases">
        <authorList>
            <person name="Wang X."/>
        </authorList>
    </citation>
    <scope>NUCLEOTIDE SEQUENCE [LARGE SCALE GENOMIC DNA]</scope>
    <source>
        <strain evidence="8 9">CICC 11023</strain>
    </source>
</reference>
<evidence type="ECO:0000313" key="8">
    <source>
        <dbReference type="EMBL" id="KAA8888611.1"/>
    </source>
</evidence>
<evidence type="ECO:0000259" key="6">
    <source>
        <dbReference type="Pfam" id="PF00891"/>
    </source>
</evidence>
<organism evidence="8 9">
    <name type="scientific">Nocardia colli</name>
    <dbReference type="NCBI Taxonomy" id="2545717"/>
    <lineage>
        <taxon>Bacteria</taxon>
        <taxon>Bacillati</taxon>
        <taxon>Actinomycetota</taxon>
        <taxon>Actinomycetes</taxon>
        <taxon>Mycobacteriales</taxon>
        <taxon>Nocardiaceae</taxon>
        <taxon>Nocardia</taxon>
    </lineage>
</organism>
<dbReference type="Pfam" id="PF00891">
    <property type="entry name" value="Methyltransf_2"/>
    <property type="match status" value="1"/>
</dbReference>
<feature type="active site" description="Proton acceptor" evidence="4">
    <location>
        <position position="297"/>
    </location>
</feature>